<feature type="compositionally biased region" description="Basic and acidic residues" evidence="1">
    <location>
        <begin position="23"/>
        <end position="32"/>
    </location>
</feature>
<keyword evidence="3" id="KW-1185">Reference proteome</keyword>
<dbReference type="AlphaFoldDB" id="K6UIG2"/>
<dbReference type="OrthoDB" id="504708at2759"/>
<dbReference type="Proteomes" id="UP000006319">
    <property type="component" value="Chromosome 4"/>
</dbReference>
<sequence>MAQKKRESSLELSKKLFGTNSPLKEHDEDHYEHAQKRTRTWPADATPEVDGDTCLIFSATEGDPTNCWCPRGYIMCSEEDVRDVQSKLHQIKDVKQRNEVTPSWIKRLCDNSKEIGFKSMSVVIDYELAVLCNDGNEKNNADFKIIGASGFVSNEQIIQETERDTTYVPRKCTVNNFYLCRKVENDNVACQYSPWSPWGPCIDSKQRRTRKVIRSNQNNTDFCLWNGKRIPRNIMEETRPCRGPSGTSAKK</sequence>
<name>K6UIG2_PLACD</name>
<feature type="compositionally biased region" description="Basic and acidic residues" evidence="1">
    <location>
        <begin position="1"/>
        <end position="14"/>
    </location>
</feature>
<accession>K6UIG2</accession>
<dbReference type="KEGG" id="pcy:PCYB_041750"/>
<dbReference type="RefSeq" id="XP_004225374.1">
    <property type="nucleotide sequence ID" value="XM_004225326.1"/>
</dbReference>
<gene>
    <name evidence="2" type="ORF">PCYB_041750</name>
</gene>
<dbReference type="InterPro" id="IPR000884">
    <property type="entry name" value="TSP1_rpt"/>
</dbReference>
<dbReference type="VEuPathDB" id="PlasmoDB:PCYB_041750"/>
<reference evidence="2 3" key="1">
    <citation type="journal article" date="2012" name="Nat. Genet.">
        <title>Plasmodium cynomolgi genome sequences provide insight into Plasmodium vivax and the monkey malaria clade.</title>
        <authorList>
            <person name="Tachibana S."/>
            <person name="Sullivan S.A."/>
            <person name="Kawai S."/>
            <person name="Nakamura S."/>
            <person name="Kim H.R."/>
            <person name="Goto N."/>
            <person name="Arisue N."/>
            <person name="Palacpac N.M.Q."/>
            <person name="Honma H."/>
            <person name="Yagi M."/>
            <person name="Tougan T."/>
            <person name="Katakai Y."/>
            <person name="Kaneko O."/>
            <person name="Mita T."/>
            <person name="Kita K."/>
            <person name="Yasutomi Y."/>
            <person name="Sutton P.L."/>
            <person name="Shakhbatyan R."/>
            <person name="Horii T."/>
            <person name="Yasunaga T."/>
            <person name="Barnwell J.W."/>
            <person name="Escalante A.A."/>
            <person name="Carlton J.M."/>
            <person name="Tanabe K."/>
        </authorList>
    </citation>
    <scope>NUCLEOTIDE SEQUENCE [LARGE SCALE GENOMIC DNA]</scope>
    <source>
        <strain evidence="2 3">B</strain>
    </source>
</reference>
<dbReference type="PROSITE" id="PS50092">
    <property type="entry name" value="TSP1"/>
    <property type="match status" value="1"/>
</dbReference>
<dbReference type="eggNOG" id="ENOG502SVDV">
    <property type="taxonomic scope" value="Eukaryota"/>
</dbReference>
<evidence type="ECO:0000313" key="3">
    <source>
        <dbReference type="Proteomes" id="UP000006319"/>
    </source>
</evidence>
<dbReference type="EMBL" id="DF157096">
    <property type="protein sequence ID" value="GAB64973.1"/>
    <property type="molecule type" value="Genomic_DNA"/>
</dbReference>
<dbReference type="OMA" id="PRGYIMC"/>
<protein>
    <submittedName>
        <fullName evidence="2">SPATR protein</fullName>
    </submittedName>
</protein>
<dbReference type="PhylomeDB" id="K6UIG2"/>
<feature type="region of interest" description="Disordered" evidence="1">
    <location>
        <begin position="1"/>
        <end position="32"/>
    </location>
</feature>
<organism evidence="2 3">
    <name type="scientific">Plasmodium cynomolgi (strain B)</name>
    <dbReference type="NCBI Taxonomy" id="1120755"/>
    <lineage>
        <taxon>Eukaryota</taxon>
        <taxon>Sar</taxon>
        <taxon>Alveolata</taxon>
        <taxon>Apicomplexa</taxon>
        <taxon>Aconoidasida</taxon>
        <taxon>Haemosporida</taxon>
        <taxon>Plasmodiidae</taxon>
        <taxon>Plasmodium</taxon>
        <taxon>Plasmodium (Plasmodium)</taxon>
    </lineage>
</organism>
<dbReference type="GeneID" id="14695811"/>
<proteinExistence type="predicted"/>
<evidence type="ECO:0000256" key="1">
    <source>
        <dbReference type="SAM" id="MobiDB-lite"/>
    </source>
</evidence>
<evidence type="ECO:0000313" key="2">
    <source>
        <dbReference type="EMBL" id="GAB64973.1"/>
    </source>
</evidence>